<name>A0AAE5H2U1_CLOBE</name>
<comment type="caution">
    <text evidence="1">The sequence shown here is derived from an EMBL/GenBank/DDBJ whole genome shotgun (WGS) entry which is preliminary data.</text>
</comment>
<sequence>MGYKDQLKQILTQFNLLKDTLKKKIDEISLSQKYSEEYKIELIKKAKEECKATQEQLTNEALKVIEEAKNAILGEKTNASKDQSFDLKLNNTLKILEMVGADLDVEELNSLVQPFKDDYYTLKILRVIFAKGMIKGINEIFGYDTIDSRIKVLDELGRTISHAFFGDIENANTLQVSIALNYISEV</sequence>
<evidence type="ECO:0000313" key="2">
    <source>
        <dbReference type="Proteomes" id="UP000822184"/>
    </source>
</evidence>
<protein>
    <submittedName>
        <fullName evidence="1">Vacuolar-type H+-ATPase subunit H</fullName>
    </submittedName>
</protein>
<dbReference type="EMBL" id="JABTDW010000001">
    <property type="protein sequence ID" value="NSB13037.1"/>
    <property type="molecule type" value="Genomic_DNA"/>
</dbReference>
<dbReference type="Proteomes" id="UP000822184">
    <property type="component" value="Unassembled WGS sequence"/>
</dbReference>
<evidence type="ECO:0000313" key="1">
    <source>
        <dbReference type="EMBL" id="NSB13037.1"/>
    </source>
</evidence>
<dbReference type="RefSeq" id="WP_023973234.1">
    <property type="nucleotide sequence ID" value="NZ_JABTDW010000001.1"/>
</dbReference>
<proteinExistence type="predicted"/>
<organism evidence="1 2">
    <name type="scientific">Clostridium beijerinckii</name>
    <name type="common">Clostridium MP</name>
    <dbReference type="NCBI Taxonomy" id="1520"/>
    <lineage>
        <taxon>Bacteria</taxon>
        <taxon>Bacillati</taxon>
        <taxon>Bacillota</taxon>
        <taxon>Clostridia</taxon>
        <taxon>Eubacteriales</taxon>
        <taxon>Clostridiaceae</taxon>
        <taxon>Clostridium</taxon>
    </lineage>
</organism>
<accession>A0AAE5H2U1</accession>
<reference evidence="1" key="1">
    <citation type="submission" date="2020-06" db="EMBL/GenBank/DDBJ databases">
        <title>Genomic insights into acetone-butanol-ethanol (ABE) fermentation by sequencing solventogenic clostridia strains.</title>
        <authorList>
            <person name="Brown S."/>
        </authorList>
    </citation>
    <scope>NUCLEOTIDE SEQUENCE</scope>
    <source>
        <strain evidence="1">DJ123</strain>
    </source>
</reference>
<dbReference type="AlphaFoldDB" id="A0AAE5H2U1"/>
<gene>
    <name evidence="1" type="ORF">BCD95_001296</name>
</gene>